<evidence type="ECO:0000259" key="5">
    <source>
        <dbReference type="PROSITE" id="PS51554"/>
    </source>
</evidence>
<dbReference type="InterPro" id="IPR051215">
    <property type="entry name" value="GRE"/>
</dbReference>
<evidence type="ECO:0000256" key="2">
    <source>
        <dbReference type="ARBA" id="ARBA00023239"/>
    </source>
</evidence>
<dbReference type="Pfam" id="PF02901">
    <property type="entry name" value="PFL-like"/>
    <property type="match status" value="1"/>
</dbReference>
<dbReference type="InterPro" id="IPR010098">
    <property type="entry name" value="PFL2/GDeHydtase_fam"/>
</dbReference>
<evidence type="ECO:0000313" key="7">
    <source>
        <dbReference type="Proteomes" id="UP000649604"/>
    </source>
</evidence>
<proteinExistence type="predicted"/>
<dbReference type="PROSITE" id="PS51554">
    <property type="entry name" value="PFL"/>
    <property type="match status" value="1"/>
</dbReference>
<evidence type="ECO:0000256" key="1">
    <source>
        <dbReference type="ARBA" id="ARBA00022818"/>
    </source>
</evidence>
<name>A0A9D5JVK0_9BACT</name>
<evidence type="ECO:0000259" key="4">
    <source>
        <dbReference type="PROSITE" id="PS51149"/>
    </source>
</evidence>
<gene>
    <name evidence="6" type="ORF">GF339_10770</name>
</gene>
<evidence type="ECO:0000313" key="6">
    <source>
        <dbReference type="EMBL" id="MBD3325058.1"/>
    </source>
</evidence>
<protein>
    <submittedName>
        <fullName evidence="6">Formate C-acetyltransferase/glycerol dehydratase family glycyl radical enzyme</fullName>
    </submittedName>
</protein>
<comment type="caution">
    <text evidence="6">The sequence shown here is derived from an EMBL/GenBank/DDBJ whole genome shotgun (WGS) entry which is preliminary data.</text>
</comment>
<keyword evidence="2" id="KW-0456">Lyase</keyword>
<dbReference type="Gene3D" id="3.20.70.20">
    <property type="match status" value="1"/>
</dbReference>
<keyword evidence="1" id="KW-0556">Organic radical</keyword>
<accession>A0A9D5JVK0</accession>
<feature type="domain" description="PFL" evidence="5">
    <location>
        <begin position="60"/>
        <end position="717"/>
    </location>
</feature>
<dbReference type="GO" id="GO:0005829">
    <property type="term" value="C:cytosol"/>
    <property type="evidence" value="ECO:0007669"/>
    <property type="project" value="TreeGrafter"/>
</dbReference>
<reference evidence="6" key="1">
    <citation type="submission" date="2019-11" db="EMBL/GenBank/DDBJ databases">
        <title>Microbial mats filling the niche in hypersaline microbial mats.</title>
        <authorList>
            <person name="Wong H.L."/>
            <person name="Macleod F.I."/>
            <person name="White R.A. III"/>
            <person name="Burns B.P."/>
        </authorList>
    </citation>
    <scope>NUCLEOTIDE SEQUENCE</scope>
    <source>
        <strain evidence="6">Rbin_158</strain>
    </source>
</reference>
<organism evidence="6 7">
    <name type="scientific">candidate division KSB3 bacterium</name>
    <dbReference type="NCBI Taxonomy" id="2044937"/>
    <lineage>
        <taxon>Bacteria</taxon>
        <taxon>candidate division KSB3</taxon>
    </lineage>
</organism>
<evidence type="ECO:0000256" key="3">
    <source>
        <dbReference type="PROSITE-ProRule" id="PRU00493"/>
    </source>
</evidence>
<dbReference type="Pfam" id="PF01228">
    <property type="entry name" value="Gly_radical"/>
    <property type="match status" value="1"/>
</dbReference>
<dbReference type="AlphaFoldDB" id="A0A9D5JVK0"/>
<dbReference type="PANTHER" id="PTHR43641:SF2">
    <property type="entry name" value="DEHYDRATASE YBIW-RELATED"/>
    <property type="match status" value="1"/>
</dbReference>
<dbReference type="GO" id="GO:0016829">
    <property type="term" value="F:lyase activity"/>
    <property type="evidence" value="ECO:0007669"/>
    <property type="project" value="UniProtKB-KW"/>
</dbReference>
<dbReference type="Proteomes" id="UP000649604">
    <property type="component" value="Unassembled WGS sequence"/>
</dbReference>
<sequence length="845" mass="96032">MVSVGRTWRMSRTIFLVDMFAREWLKNLKQSFTLQNRQNEVFPKNFVKRKTIMAYLDQPTYLQSVRDMYLQNLLKPTLTSERAKFITASYQETEHEPQIIRRAKALQKILQEMTIYLQPWELLAGNLGPVPVSAPIYPEGGVDFIFEELDTYGTRPGDKFEVTEQVKQELREILPWWQGKTLKDRGMALIPPAAIIQREAGVFGAENMLTCGTGHFLPNYQKILRWGFDAIADYARQRLNTLSLTRSEDFEHAHFYQACLIICDGIRSFAARYARLAEDLAQTADDEDRQQELLLIANTCQRVPMQPATTFVEALQSLWFTHVICYIDSNGYGVTLGRIARDLSPFYAASLEQGDITRDQARTYLMSFMFKCNDILKLYNNTAAKNYGGFPVGQPIQLGGLGPDGKDETNDLCELFLEAEERVHLYQPDIGILWTEGMSDEFLRKAVRLVPTSHKPKFFNYHIGEHMYLQAGIPMEEARTNWAFIGCVECGVPGKSWTWADAAMFNLAKCLELTLYNGIDPQTGEQIGLATGDVSRFQSMAQLAEAFKRQVGYMLKLTVQGIIALQLAHRDLWPEPYESLLVDGCLERGRDVNHGGAQYYQTGVQFVGLATVADSLMAIQEFVFERNELDMKDLVRILQQNFQGHEVLRRKIWHQSPKFGNDHDDADQCMADLFAFCCDEISRYQDIWGGIFTASFYSLTAHVGFGKRVGATPDGRLAYTPLSDANSPSQGAVQQGVTAVLRSEAKLPHHKAINGTLLNVKLNKHFLMRAEGLDNLASLIKAYFHLGGFHVQFNVVDVETLRDAQQHPEKYPDFLIRVAAYVTNWHQLSKEVQDEIIARSELEAF</sequence>
<dbReference type="SUPFAM" id="SSF51998">
    <property type="entry name" value="PFL-like glycyl radical enzymes"/>
    <property type="match status" value="1"/>
</dbReference>
<comment type="caution">
    <text evidence="3">Lacks conserved residue(s) required for the propagation of feature annotation.</text>
</comment>
<dbReference type="EMBL" id="WJJP01000348">
    <property type="protein sequence ID" value="MBD3325058.1"/>
    <property type="molecule type" value="Genomic_DNA"/>
</dbReference>
<dbReference type="InterPro" id="IPR004184">
    <property type="entry name" value="PFL_dom"/>
</dbReference>
<dbReference type="NCBIfam" id="TIGR01774">
    <property type="entry name" value="PFL2-3"/>
    <property type="match status" value="1"/>
</dbReference>
<dbReference type="InterPro" id="IPR001150">
    <property type="entry name" value="Gly_radical"/>
</dbReference>
<dbReference type="PROSITE" id="PS51149">
    <property type="entry name" value="GLY_RADICAL_2"/>
    <property type="match status" value="1"/>
</dbReference>
<dbReference type="PANTHER" id="PTHR43641">
    <property type="entry name" value="FORMATE ACETYLTRANSFERASE 3-RELATED"/>
    <property type="match status" value="1"/>
</dbReference>
<feature type="domain" description="Glycine radical" evidence="4">
    <location>
        <begin position="724"/>
        <end position="845"/>
    </location>
</feature>